<dbReference type="Gene3D" id="1.10.10.10">
    <property type="entry name" value="Winged helix-like DNA-binding domain superfamily/Winged helix DNA-binding domain"/>
    <property type="match status" value="1"/>
</dbReference>
<reference evidence="6 7" key="1">
    <citation type="journal article" date="2016" name="Sci. Rep.">
        <title>Draft genome sequencing and secretome analysis of fungal phytopathogen Ascochyta rabiei provides insight into the necrotrophic effector repertoire.</title>
        <authorList>
            <person name="Verma S."/>
            <person name="Gazara R.K."/>
            <person name="Nizam S."/>
            <person name="Parween S."/>
            <person name="Chattopadhyay D."/>
            <person name="Verma P.K."/>
        </authorList>
    </citation>
    <scope>NUCLEOTIDE SEQUENCE [LARGE SCALE GENOMIC DNA]</scope>
    <source>
        <strain evidence="6 7">ArDII</strain>
    </source>
</reference>
<feature type="region of interest" description="Disordered" evidence="5">
    <location>
        <begin position="422"/>
        <end position="450"/>
    </location>
</feature>
<dbReference type="GO" id="GO:0006281">
    <property type="term" value="P:DNA repair"/>
    <property type="evidence" value="ECO:0007669"/>
    <property type="project" value="InterPro"/>
</dbReference>
<keyword evidence="4" id="KW-0227">DNA damage</keyword>
<gene>
    <name evidence="6" type="ORF">ST47_g9155</name>
</gene>
<dbReference type="OrthoDB" id="5328412at2759"/>
<feature type="region of interest" description="Disordered" evidence="5">
    <location>
        <begin position="137"/>
        <end position="160"/>
    </location>
</feature>
<dbReference type="Proteomes" id="UP000076837">
    <property type="component" value="Unassembled WGS sequence"/>
</dbReference>
<evidence type="ECO:0000313" key="7">
    <source>
        <dbReference type="Proteomes" id="UP000076837"/>
    </source>
</evidence>
<dbReference type="EMBL" id="JYNV01000290">
    <property type="protein sequence ID" value="KZM19777.1"/>
    <property type="molecule type" value="Genomic_DNA"/>
</dbReference>
<evidence type="ECO:0000256" key="2">
    <source>
        <dbReference type="ARBA" id="ARBA00011918"/>
    </source>
</evidence>
<evidence type="ECO:0000313" key="6">
    <source>
        <dbReference type="EMBL" id="KZM19777.1"/>
    </source>
</evidence>
<accession>A0A162Y152</accession>
<dbReference type="InterPro" id="IPR036388">
    <property type="entry name" value="WH-like_DNA-bd_sf"/>
</dbReference>
<feature type="compositionally biased region" description="Acidic residues" evidence="5">
    <location>
        <begin position="422"/>
        <end position="431"/>
    </location>
</feature>
<protein>
    <recommendedName>
        <fullName evidence="3">Methylated-DNA--protein-cysteine methyltransferase</fullName>
        <ecNumber evidence="2">2.1.1.63</ecNumber>
    </recommendedName>
</protein>
<dbReference type="Gene3D" id="1.25.40.10">
    <property type="entry name" value="Tetratricopeptide repeat domain"/>
    <property type="match status" value="1"/>
</dbReference>
<dbReference type="PANTHER" id="PTHR10815">
    <property type="entry name" value="METHYLATED-DNA--PROTEIN-CYSTEINE METHYLTRANSFERASE"/>
    <property type="match status" value="1"/>
</dbReference>
<dbReference type="STRING" id="5454.A0A162Y152"/>
<dbReference type="InterPro" id="IPR014048">
    <property type="entry name" value="MethylDNA_cys_MeTrfase_DNA-bd"/>
</dbReference>
<name>A0A162Y152_DIDRA</name>
<evidence type="ECO:0000256" key="5">
    <source>
        <dbReference type="SAM" id="MobiDB-lite"/>
    </source>
</evidence>
<dbReference type="PANTHER" id="PTHR10815:SF13">
    <property type="entry name" value="METHYLATED-DNA--PROTEIN-CYSTEINE METHYLTRANSFERASE"/>
    <property type="match status" value="1"/>
</dbReference>
<feature type="region of interest" description="Disordered" evidence="5">
    <location>
        <begin position="321"/>
        <end position="361"/>
    </location>
</feature>
<keyword evidence="7" id="KW-1185">Reference proteome</keyword>
<dbReference type="GO" id="GO:0003908">
    <property type="term" value="F:methylated-DNA-[protein]-cysteine S-methyltransferase activity"/>
    <property type="evidence" value="ECO:0007669"/>
    <property type="project" value="UniProtKB-EC"/>
</dbReference>
<organism evidence="6 7">
    <name type="scientific">Didymella rabiei</name>
    <name type="common">Chickpea ascochyta blight fungus</name>
    <name type="synonym">Mycosphaerella rabiei</name>
    <dbReference type="NCBI Taxonomy" id="5454"/>
    <lineage>
        <taxon>Eukaryota</taxon>
        <taxon>Fungi</taxon>
        <taxon>Dikarya</taxon>
        <taxon>Ascomycota</taxon>
        <taxon>Pezizomycotina</taxon>
        <taxon>Dothideomycetes</taxon>
        <taxon>Pleosporomycetidae</taxon>
        <taxon>Pleosporales</taxon>
        <taxon>Pleosporineae</taxon>
        <taxon>Didymellaceae</taxon>
        <taxon>Ascochyta</taxon>
    </lineage>
</organism>
<sequence>MSKVQKVTEYQERVYALLQQIPEGRITTYAAMSKALNSSPRAVGGALRSNPFAPDIPCHRCIASTGFVGGFKGDWEKVPSGQNQESKRMLLEGEGVLFDANGYLIDKKVLWDEFDMKKLRYITACPVKPAELPTRAMGPKRKDFLKPGKPKGKLKAPDPQTENDFLEAADEHEQAAGKWRAGDAAKATRFFNRAIDTYNEGLKRHPQSFDLAYNKANLEYSLSEDERILPHLGSRTALLEETLNSHRHAISLNPTNTDILFNTAQVLTSLAETGLEDGTQEIAKVPARTLLEEAVDIFTGCLQKQQQEYEQMQAEIAKAQASGEYQEAWEGDRPQPAETEKQDDAESASTSPEGPGDWATVEEPVTPLTILETCTAQLGALITLLGLYTPEDLPSIEKKAQDGLLTATEIIPALIDIIDASPESDSEEETEAGPTLSIGQSSAAEEASTTPKEDALLAAANFQASIAEAMCRSGRSTSAQYAQQVEQTFALLIKESQGTKSPGLAYINIRSSYADALIDLASSIADNLQYTTSSPTFISDLELQWTALSQAQQTLTEVSSPPFSSLLSPSRLADIFLARGDTELFRFRLATTPGAKQAWANSNTVVVANAGVFYRGARSYAQNAGAAATRGIADAKAIVAEILKEVASGSNTRKEGWKGRSAEVAAVLGQMVEEGIVAEENAQGVLRFAE</sequence>
<dbReference type="SUPFAM" id="SSF46767">
    <property type="entry name" value="Methylated DNA-protein cysteine methyltransferase, C-terminal domain"/>
    <property type="match status" value="1"/>
</dbReference>
<evidence type="ECO:0000256" key="1">
    <source>
        <dbReference type="ARBA" id="ARBA00008711"/>
    </source>
</evidence>
<dbReference type="SUPFAM" id="SSF48452">
    <property type="entry name" value="TPR-like"/>
    <property type="match status" value="1"/>
</dbReference>
<feature type="compositionally biased region" description="Basic and acidic residues" evidence="5">
    <location>
        <begin position="330"/>
        <end position="344"/>
    </location>
</feature>
<feature type="compositionally biased region" description="Polar residues" evidence="5">
    <location>
        <begin position="437"/>
        <end position="450"/>
    </location>
</feature>
<dbReference type="InterPro" id="IPR011990">
    <property type="entry name" value="TPR-like_helical_dom_sf"/>
</dbReference>
<proteinExistence type="inferred from homology"/>
<dbReference type="AlphaFoldDB" id="A0A162Y152"/>
<dbReference type="NCBIfam" id="TIGR00589">
    <property type="entry name" value="ogt"/>
    <property type="match status" value="1"/>
</dbReference>
<dbReference type="EC" id="2.1.1.63" evidence="2"/>
<dbReference type="Pfam" id="PF01035">
    <property type="entry name" value="DNA_binding_1"/>
    <property type="match status" value="1"/>
</dbReference>
<dbReference type="InterPro" id="IPR036217">
    <property type="entry name" value="MethylDNA_cys_MeTrfase_DNAb"/>
</dbReference>
<evidence type="ECO:0000256" key="3">
    <source>
        <dbReference type="ARBA" id="ARBA00015377"/>
    </source>
</evidence>
<dbReference type="CDD" id="cd06445">
    <property type="entry name" value="ATase"/>
    <property type="match status" value="1"/>
</dbReference>
<comment type="similarity">
    <text evidence="1">Belongs to the MGMT family.</text>
</comment>
<evidence type="ECO:0000256" key="4">
    <source>
        <dbReference type="ARBA" id="ARBA00022763"/>
    </source>
</evidence>
<comment type="caution">
    <text evidence="6">The sequence shown here is derived from an EMBL/GenBank/DDBJ whole genome shotgun (WGS) entry which is preliminary data.</text>
</comment>